<keyword evidence="4" id="KW-0112">Calmodulin-binding</keyword>
<dbReference type="PROSITE" id="PS50096">
    <property type="entry name" value="IQ"/>
    <property type="match status" value="2"/>
</dbReference>
<dbReference type="Proteomes" id="UP000712600">
    <property type="component" value="Unassembled WGS sequence"/>
</dbReference>
<dbReference type="AlphaFoldDB" id="A0A8S9P7U6"/>
<evidence type="ECO:0000256" key="7">
    <source>
        <dbReference type="ARBA" id="ARBA00024378"/>
    </source>
</evidence>
<dbReference type="EMBL" id="QGKX02001521">
    <property type="protein sequence ID" value="KAF3513148.1"/>
    <property type="molecule type" value="Genomic_DNA"/>
</dbReference>
<comment type="function">
    <text evidence="8">May be involved in cooperative interactions with calmodulins or calmodulin-like proteins. Recruits calmodulin proteins to microtubules, thus being a potential scaffold in cellular signaling and trafficking. May associate with nucleic acids and regulate gene expression at the transcriptional or post-transcriptional level.</text>
</comment>
<dbReference type="SUPFAM" id="SSF52540">
    <property type="entry name" value="P-loop containing nucleoside triphosphate hydrolases"/>
    <property type="match status" value="1"/>
</dbReference>
<comment type="similarity">
    <text evidence="6">Belongs to the IQD family.</text>
</comment>
<evidence type="ECO:0000313" key="10">
    <source>
        <dbReference type="EMBL" id="KAF3513148.1"/>
    </source>
</evidence>
<evidence type="ECO:0000256" key="8">
    <source>
        <dbReference type="ARBA" id="ARBA00045534"/>
    </source>
</evidence>
<dbReference type="GO" id="GO:0005516">
    <property type="term" value="F:calmodulin binding"/>
    <property type="evidence" value="ECO:0007669"/>
    <property type="project" value="UniProtKB-KW"/>
</dbReference>
<keyword evidence="3" id="KW-0677">Repeat</keyword>
<feature type="compositionally biased region" description="Polar residues" evidence="9">
    <location>
        <begin position="85"/>
        <end position="98"/>
    </location>
</feature>
<dbReference type="GO" id="GO:0005856">
    <property type="term" value="C:cytoskeleton"/>
    <property type="evidence" value="ECO:0007669"/>
    <property type="project" value="UniProtKB-SubCell"/>
</dbReference>
<evidence type="ECO:0000256" key="6">
    <source>
        <dbReference type="ARBA" id="ARBA00024341"/>
    </source>
</evidence>
<accession>A0A8S9P7U6</accession>
<feature type="region of interest" description="Disordered" evidence="9">
    <location>
        <begin position="1"/>
        <end position="109"/>
    </location>
</feature>
<dbReference type="PANTHER" id="PTHR32295">
    <property type="entry name" value="IQ-DOMAIN 5-RELATED"/>
    <property type="match status" value="1"/>
</dbReference>
<evidence type="ECO:0000256" key="1">
    <source>
        <dbReference type="ARBA" id="ARBA00004245"/>
    </source>
</evidence>
<reference evidence="10" key="1">
    <citation type="submission" date="2019-12" db="EMBL/GenBank/DDBJ databases">
        <title>Genome sequencing and annotation of Brassica cretica.</title>
        <authorList>
            <person name="Studholme D.J."/>
            <person name="Sarris P."/>
        </authorList>
    </citation>
    <scope>NUCLEOTIDE SEQUENCE</scope>
    <source>
        <strain evidence="10">PFS-109/04</strain>
        <tissue evidence="10">Leaf</tissue>
    </source>
</reference>
<keyword evidence="2" id="KW-0963">Cytoplasm</keyword>
<dbReference type="PANTHER" id="PTHR32295:SF277">
    <property type="entry name" value="PROTEIN IQ-DOMAIN 17"/>
    <property type="match status" value="1"/>
</dbReference>
<name>A0A8S9P7U6_BRACR</name>
<evidence type="ECO:0008006" key="12">
    <source>
        <dbReference type="Google" id="ProtNLM"/>
    </source>
</evidence>
<proteinExistence type="inferred from homology"/>
<evidence type="ECO:0000256" key="4">
    <source>
        <dbReference type="ARBA" id="ARBA00022860"/>
    </source>
</evidence>
<evidence type="ECO:0000256" key="3">
    <source>
        <dbReference type="ARBA" id="ARBA00022737"/>
    </source>
</evidence>
<comment type="subcellular location">
    <subcellularLocation>
        <location evidence="1">Cytoplasm</location>
        <location evidence="1">Cytoskeleton</location>
    </subcellularLocation>
</comment>
<dbReference type="Gene3D" id="1.20.5.190">
    <property type="match status" value="1"/>
</dbReference>
<evidence type="ECO:0000256" key="5">
    <source>
        <dbReference type="ARBA" id="ARBA00023212"/>
    </source>
</evidence>
<dbReference type="CDD" id="cd23767">
    <property type="entry name" value="IQCD"/>
    <property type="match status" value="1"/>
</dbReference>
<evidence type="ECO:0000256" key="2">
    <source>
        <dbReference type="ARBA" id="ARBA00022490"/>
    </source>
</evidence>
<protein>
    <recommendedName>
        <fullName evidence="12">DUF4005 domain-containing protein</fullName>
    </recommendedName>
</protein>
<dbReference type="InterPro" id="IPR027417">
    <property type="entry name" value="P-loop_NTPase"/>
</dbReference>
<organism evidence="10 11">
    <name type="scientific">Brassica cretica</name>
    <name type="common">Mustard</name>
    <dbReference type="NCBI Taxonomy" id="69181"/>
    <lineage>
        <taxon>Eukaryota</taxon>
        <taxon>Viridiplantae</taxon>
        <taxon>Streptophyta</taxon>
        <taxon>Embryophyta</taxon>
        <taxon>Tracheophyta</taxon>
        <taxon>Spermatophyta</taxon>
        <taxon>Magnoliopsida</taxon>
        <taxon>eudicotyledons</taxon>
        <taxon>Gunneridae</taxon>
        <taxon>Pentapetalae</taxon>
        <taxon>rosids</taxon>
        <taxon>malvids</taxon>
        <taxon>Brassicales</taxon>
        <taxon>Brassicaceae</taxon>
        <taxon>Brassiceae</taxon>
        <taxon>Brassica</taxon>
    </lineage>
</organism>
<keyword evidence="5" id="KW-0206">Cytoskeleton</keyword>
<dbReference type="Pfam" id="PF00612">
    <property type="entry name" value="IQ"/>
    <property type="match status" value="2"/>
</dbReference>
<dbReference type="SMART" id="SM00015">
    <property type="entry name" value="IQ"/>
    <property type="match status" value="2"/>
</dbReference>
<sequence>MGKKSGSSSSSWLTAVKRAFRSPTKKEHNNNNNINAHGNEAEEDDDKKREKRRWLFRKTTNHDSPAKTTGAVKDGSAPKPVETAAINTNASSSVSEQRNAAPPPPTTVSVVSELPQATAELPNIPSRSYSAREIHAAIIIQTCFRGYLARRALRALKGLVKLQALVRGHNVRKQAKMTLRCMQALVRVQSRVLDQRKRLSHDGTRKSAFSDTHSVLESRYLQDISDRRSMPREGSSVAEDWEDRPQTIQEVKAMLQERRDNSLSKAFSQQVVKSGLNRFYIRFSV</sequence>
<gene>
    <name evidence="10" type="ORF">F2Q69_00002849</name>
</gene>
<evidence type="ECO:0000256" key="9">
    <source>
        <dbReference type="SAM" id="MobiDB-lite"/>
    </source>
</evidence>
<comment type="subunit">
    <text evidence="7">Binds to multiple calmodulin (CaM) in the presence of Ca(2+) and CaM-like proteins.</text>
</comment>
<evidence type="ECO:0000313" key="11">
    <source>
        <dbReference type="Proteomes" id="UP000712600"/>
    </source>
</evidence>
<dbReference type="FunFam" id="1.20.5.190:FF:000062">
    <property type="entry name" value="IQ-domain 11"/>
    <property type="match status" value="1"/>
</dbReference>
<comment type="caution">
    <text evidence="10">The sequence shown here is derived from an EMBL/GenBank/DDBJ whole genome shotgun (WGS) entry which is preliminary data.</text>
</comment>
<dbReference type="InterPro" id="IPR000048">
    <property type="entry name" value="IQ_motif_EF-hand-BS"/>
</dbReference>
<feature type="compositionally biased region" description="Low complexity" evidence="9">
    <location>
        <begin position="1"/>
        <end position="11"/>
    </location>
</feature>